<evidence type="ECO:0000313" key="2">
    <source>
        <dbReference type="EMBL" id="MBC3901406.1"/>
    </source>
</evidence>
<proteinExistence type="predicted"/>
<sequence length="503" mass="57141">MATQTNPYWKDRIANNTWKAYNKTEIRNQKLVEMYKTAREEIYNELIKFDAATNTSRTAAYNYQRQLALQKQMNDVIIQLGYDIETDFSEQMANVMAMQYKNISAELAGENFTMLKENVFKDVLKEPWKGNNFSGRLWINQDKLSQALDKVILNGISAGKTITEMAVKLDGMMSNGLYNSYRLVRSETMHYLNQAALMAYKDRGVKRVEYLAALDERTCETCGPLNGKTYAISRAPILPIHPNCRCTYIPVIDVANEATTKPAKSGTIKPKINVSSLSGQLPDDFIDDVKNILENAPDVCQKVWNKYQDKIKINNYESKRGAFYSPGWNHIEFSITKDRNNSAGNMTTIFHELGHLFDANGGAETYNSGLFTKASKRFENGQLDVLLKKEADNLIKKTHSELKKIDKATPKNQAYKAIESEIRALSNPQKSDISDIFEGITKGKINGGWGHGKAYWKNHDPSSEAFAEMYSSSVNNPESLEQIKKYFPESYDLFLEILKEIAK</sequence>
<dbReference type="EMBL" id="WJBE01000026">
    <property type="protein sequence ID" value="MBC3901406.1"/>
    <property type="molecule type" value="Genomic_DNA"/>
</dbReference>
<dbReference type="Proteomes" id="UP000622405">
    <property type="component" value="Unassembled WGS sequence"/>
</dbReference>
<comment type="caution">
    <text evidence="2">The sequence shown here is derived from an EMBL/GenBank/DDBJ whole genome shotgun (WGS) entry which is preliminary data.</text>
</comment>
<gene>
    <name evidence="2" type="ORF">GH811_17540</name>
</gene>
<dbReference type="Gene3D" id="3.40.390.10">
    <property type="entry name" value="Collagenase (Catalytic Domain)"/>
    <property type="match status" value="1"/>
</dbReference>
<organism evidence="2 3">
    <name type="scientific">Acetobacterium malicum</name>
    <dbReference type="NCBI Taxonomy" id="52692"/>
    <lineage>
        <taxon>Bacteria</taxon>
        <taxon>Bacillati</taxon>
        <taxon>Bacillota</taxon>
        <taxon>Clostridia</taxon>
        <taxon>Eubacteriales</taxon>
        <taxon>Eubacteriaceae</taxon>
        <taxon>Acetobacterium</taxon>
    </lineage>
</organism>
<dbReference type="RefSeq" id="WP_186895458.1">
    <property type="nucleotide sequence ID" value="NZ_WJBE01000026.1"/>
</dbReference>
<evidence type="ECO:0000259" key="1">
    <source>
        <dbReference type="Pfam" id="PF04233"/>
    </source>
</evidence>
<protein>
    <recommendedName>
        <fullName evidence="1">Phage head morphogenesis domain-containing protein</fullName>
    </recommendedName>
</protein>
<reference evidence="2 3" key="1">
    <citation type="journal article" date="2020" name="mSystems">
        <title>Defining Genomic and Predicted Metabolic Features of the Acetobacterium Genus.</title>
        <authorList>
            <person name="Ross D.E."/>
            <person name="Marshall C.W."/>
            <person name="Gulliver D."/>
            <person name="May H.D."/>
            <person name="Norman R.S."/>
        </authorList>
    </citation>
    <scope>NUCLEOTIDE SEQUENCE [LARGE SCALE GENOMIC DNA]</scope>
    <source>
        <strain evidence="2 3">DSM 4132</strain>
    </source>
</reference>
<name>A0ABR6Z1M4_9FIRM</name>
<dbReference type="InterPro" id="IPR006528">
    <property type="entry name" value="Phage_head_morphogenesis_dom"/>
</dbReference>
<dbReference type="Pfam" id="PF04233">
    <property type="entry name" value="Phage_Mu_F"/>
    <property type="match status" value="1"/>
</dbReference>
<accession>A0ABR6Z1M4</accession>
<evidence type="ECO:0000313" key="3">
    <source>
        <dbReference type="Proteomes" id="UP000622405"/>
    </source>
</evidence>
<feature type="domain" description="Phage head morphogenesis" evidence="1">
    <location>
        <begin position="148"/>
        <end position="248"/>
    </location>
</feature>
<dbReference type="NCBIfam" id="TIGR01641">
    <property type="entry name" value="phageSPP1_gp7"/>
    <property type="match status" value="1"/>
</dbReference>
<dbReference type="InterPro" id="IPR024079">
    <property type="entry name" value="MetalloPept_cat_dom_sf"/>
</dbReference>
<keyword evidence="3" id="KW-1185">Reference proteome</keyword>